<proteinExistence type="predicted"/>
<accession>A0ACC2TS15</accession>
<comment type="caution">
    <text evidence="1">The sequence shown here is derived from an EMBL/GenBank/DDBJ whole genome shotgun (WGS) entry which is preliminary data.</text>
</comment>
<keyword evidence="2" id="KW-1185">Reference proteome</keyword>
<sequence>MGVLYLTLTELIDSALLAAGPWAGKALSYLVKLSPIIWWAMPVSALTPPSPAGAPRYSWYPDTSKCLFETGASWSTTQVSSQTKAQPTAKTFWCRNHQSFPIAESLQSLAIQLSNLYQKPAITAYIDVTDPGLSSPSYHYPALDSYCHYLPVTKLQGALTPGRRFMVKLFVVIPPTSHDFNALFLSCS</sequence>
<evidence type="ECO:0000313" key="1">
    <source>
        <dbReference type="EMBL" id="KAJ9077296.1"/>
    </source>
</evidence>
<evidence type="ECO:0000313" key="2">
    <source>
        <dbReference type="Proteomes" id="UP001165960"/>
    </source>
</evidence>
<name>A0ACC2TS15_9FUNG</name>
<reference evidence="1" key="1">
    <citation type="submission" date="2022-04" db="EMBL/GenBank/DDBJ databases">
        <title>Genome of the entomopathogenic fungus Entomophthora muscae.</title>
        <authorList>
            <person name="Elya C."/>
            <person name="Lovett B.R."/>
            <person name="Lee E."/>
            <person name="Macias A.M."/>
            <person name="Hajek A.E."/>
            <person name="De Bivort B.L."/>
            <person name="Kasson M.T."/>
            <person name="De Fine Licht H.H."/>
            <person name="Stajich J.E."/>
        </authorList>
    </citation>
    <scope>NUCLEOTIDE SEQUENCE</scope>
    <source>
        <strain evidence="1">Berkeley</strain>
    </source>
</reference>
<organism evidence="1 2">
    <name type="scientific">Entomophthora muscae</name>
    <dbReference type="NCBI Taxonomy" id="34485"/>
    <lineage>
        <taxon>Eukaryota</taxon>
        <taxon>Fungi</taxon>
        <taxon>Fungi incertae sedis</taxon>
        <taxon>Zoopagomycota</taxon>
        <taxon>Entomophthoromycotina</taxon>
        <taxon>Entomophthoromycetes</taxon>
        <taxon>Entomophthorales</taxon>
        <taxon>Entomophthoraceae</taxon>
        <taxon>Entomophthora</taxon>
    </lineage>
</organism>
<gene>
    <name evidence="1" type="ORF">DSO57_1018103</name>
</gene>
<dbReference type="EMBL" id="QTSX02002207">
    <property type="protein sequence ID" value="KAJ9077296.1"/>
    <property type="molecule type" value="Genomic_DNA"/>
</dbReference>
<protein>
    <submittedName>
        <fullName evidence="1">Uncharacterized protein</fullName>
    </submittedName>
</protein>
<dbReference type="Proteomes" id="UP001165960">
    <property type="component" value="Unassembled WGS sequence"/>
</dbReference>